<dbReference type="HOGENOM" id="CLU_851000_0_0_1"/>
<keyword evidence="2" id="KW-0472">Membrane</keyword>
<feature type="region of interest" description="Disordered" evidence="1">
    <location>
        <begin position="216"/>
        <end position="326"/>
    </location>
</feature>
<feature type="compositionally biased region" description="Low complexity" evidence="1">
    <location>
        <begin position="275"/>
        <end position="326"/>
    </location>
</feature>
<dbReference type="AlphaFoldDB" id="D8TBW6"/>
<accession>D8TBW6</accession>
<dbReference type="PANTHER" id="PTHR34054">
    <property type="entry name" value="EXPRESSED PROTEIN"/>
    <property type="match status" value="1"/>
</dbReference>
<evidence type="ECO:0000313" key="4">
    <source>
        <dbReference type="Proteomes" id="UP000001514"/>
    </source>
</evidence>
<keyword evidence="2" id="KW-0812">Transmembrane</keyword>
<dbReference type="Gramene" id="EFJ05828">
    <property type="protein sequence ID" value="EFJ05828"/>
    <property type="gene ID" value="SELMODRAFT_431215"/>
</dbReference>
<organism evidence="4">
    <name type="scientific">Selaginella moellendorffii</name>
    <name type="common">Spikemoss</name>
    <dbReference type="NCBI Taxonomy" id="88036"/>
    <lineage>
        <taxon>Eukaryota</taxon>
        <taxon>Viridiplantae</taxon>
        <taxon>Streptophyta</taxon>
        <taxon>Embryophyta</taxon>
        <taxon>Tracheophyta</taxon>
        <taxon>Lycopodiopsida</taxon>
        <taxon>Selaginellales</taxon>
        <taxon>Selaginellaceae</taxon>
        <taxon>Selaginella</taxon>
    </lineage>
</organism>
<evidence type="ECO:0000256" key="1">
    <source>
        <dbReference type="SAM" id="MobiDB-lite"/>
    </source>
</evidence>
<dbReference type="InParanoid" id="D8TBW6"/>
<feature type="transmembrane region" description="Helical" evidence="2">
    <location>
        <begin position="6"/>
        <end position="32"/>
    </location>
</feature>
<dbReference type="eggNOG" id="ENOG502QXRC">
    <property type="taxonomic scope" value="Eukaryota"/>
</dbReference>
<name>D8TBW6_SELML</name>
<sequence>MASVGALGIGLSIVFGVFLVLLLAELYYLLFWKRRSLIASSRVTSASVAPNDPSRPEVVMGEGGGGGSSETAFVAKMFESRGLGSQIGMMLDGGECVLAPPRLLFTIKEEAREDLVDSAEDALKSSSIRLKRGGAGHVVVEVIQPDVPDVRERERGLLHVCSSSSCEESGSSSSSGASEDQDLGDHRPAAAATEISLAVDRPPLPASAVVDVIEEEEEMSSATPFVTPPSSPAFSTPPSSPDRPQMWARPPPPPRPPRLSYESPPSPPLLPMPVPVSSDAPPAAMTPLSVSSSSPGRRSSSRATASACSRDSFSSAAAMRSSRQSP</sequence>
<dbReference type="EMBL" id="GL377713">
    <property type="protein sequence ID" value="EFJ05828.1"/>
    <property type="molecule type" value="Genomic_DNA"/>
</dbReference>
<feature type="compositionally biased region" description="Low complexity" evidence="1">
    <location>
        <begin position="161"/>
        <end position="176"/>
    </location>
</feature>
<reference evidence="3 4" key="1">
    <citation type="journal article" date="2011" name="Science">
        <title>The Selaginella genome identifies genetic changes associated with the evolution of vascular plants.</title>
        <authorList>
            <person name="Banks J.A."/>
            <person name="Nishiyama T."/>
            <person name="Hasebe M."/>
            <person name="Bowman J.L."/>
            <person name="Gribskov M."/>
            <person name="dePamphilis C."/>
            <person name="Albert V.A."/>
            <person name="Aono N."/>
            <person name="Aoyama T."/>
            <person name="Ambrose B.A."/>
            <person name="Ashton N.W."/>
            <person name="Axtell M.J."/>
            <person name="Barker E."/>
            <person name="Barker M.S."/>
            <person name="Bennetzen J.L."/>
            <person name="Bonawitz N.D."/>
            <person name="Chapple C."/>
            <person name="Cheng C."/>
            <person name="Correa L.G."/>
            <person name="Dacre M."/>
            <person name="DeBarry J."/>
            <person name="Dreyer I."/>
            <person name="Elias M."/>
            <person name="Engstrom E.M."/>
            <person name="Estelle M."/>
            <person name="Feng L."/>
            <person name="Finet C."/>
            <person name="Floyd S.K."/>
            <person name="Frommer W.B."/>
            <person name="Fujita T."/>
            <person name="Gramzow L."/>
            <person name="Gutensohn M."/>
            <person name="Harholt J."/>
            <person name="Hattori M."/>
            <person name="Heyl A."/>
            <person name="Hirai T."/>
            <person name="Hiwatashi Y."/>
            <person name="Ishikawa M."/>
            <person name="Iwata M."/>
            <person name="Karol K.G."/>
            <person name="Koehler B."/>
            <person name="Kolukisaoglu U."/>
            <person name="Kubo M."/>
            <person name="Kurata T."/>
            <person name="Lalonde S."/>
            <person name="Li K."/>
            <person name="Li Y."/>
            <person name="Litt A."/>
            <person name="Lyons E."/>
            <person name="Manning G."/>
            <person name="Maruyama T."/>
            <person name="Michael T.P."/>
            <person name="Mikami K."/>
            <person name="Miyazaki S."/>
            <person name="Morinaga S."/>
            <person name="Murata T."/>
            <person name="Mueller-Roeber B."/>
            <person name="Nelson D.R."/>
            <person name="Obara M."/>
            <person name="Oguri Y."/>
            <person name="Olmstead R.G."/>
            <person name="Onodera N."/>
            <person name="Petersen B.L."/>
            <person name="Pils B."/>
            <person name="Prigge M."/>
            <person name="Rensing S.A."/>
            <person name="Riano-Pachon D.M."/>
            <person name="Roberts A.W."/>
            <person name="Sato Y."/>
            <person name="Scheller H.V."/>
            <person name="Schulz B."/>
            <person name="Schulz C."/>
            <person name="Shakirov E.V."/>
            <person name="Shibagaki N."/>
            <person name="Shinohara N."/>
            <person name="Shippen D.E."/>
            <person name="Soerensen I."/>
            <person name="Sotooka R."/>
            <person name="Sugimoto N."/>
            <person name="Sugita M."/>
            <person name="Sumikawa N."/>
            <person name="Tanurdzic M."/>
            <person name="Theissen G."/>
            <person name="Ulvskov P."/>
            <person name="Wakazuki S."/>
            <person name="Weng J.K."/>
            <person name="Willats W.W."/>
            <person name="Wipf D."/>
            <person name="Wolf P.G."/>
            <person name="Yang L."/>
            <person name="Zimmer A.D."/>
            <person name="Zhu Q."/>
            <person name="Mitros T."/>
            <person name="Hellsten U."/>
            <person name="Loque D."/>
            <person name="Otillar R."/>
            <person name="Salamov A."/>
            <person name="Schmutz J."/>
            <person name="Shapiro H."/>
            <person name="Lindquist E."/>
            <person name="Lucas S."/>
            <person name="Rokhsar D."/>
            <person name="Grigoriev I.V."/>
        </authorList>
    </citation>
    <scope>NUCLEOTIDE SEQUENCE [LARGE SCALE GENOMIC DNA]</scope>
</reference>
<dbReference type="STRING" id="88036.D8TBW6"/>
<dbReference type="PANTHER" id="PTHR34054:SF2">
    <property type="entry name" value="EXPRESSED PROTEIN"/>
    <property type="match status" value="1"/>
</dbReference>
<gene>
    <name evidence="3" type="ORF">SELMODRAFT_431215</name>
</gene>
<evidence type="ECO:0000256" key="2">
    <source>
        <dbReference type="SAM" id="Phobius"/>
    </source>
</evidence>
<evidence type="ECO:0000313" key="3">
    <source>
        <dbReference type="EMBL" id="EFJ05828.1"/>
    </source>
</evidence>
<dbReference type="KEGG" id="smo:SELMODRAFT_431215"/>
<proteinExistence type="predicted"/>
<dbReference type="InterPro" id="IPR045884">
    <property type="entry name" value="At5g59350-like"/>
</dbReference>
<protein>
    <submittedName>
        <fullName evidence="3">Uncharacterized protein</fullName>
    </submittedName>
</protein>
<dbReference type="OMA" id="SHGSNEC"/>
<dbReference type="Proteomes" id="UP000001514">
    <property type="component" value="Unassembled WGS sequence"/>
</dbReference>
<feature type="region of interest" description="Disordered" evidence="1">
    <location>
        <begin position="161"/>
        <end position="188"/>
    </location>
</feature>
<keyword evidence="4" id="KW-1185">Reference proteome</keyword>
<keyword evidence="2" id="KW-1133">Transmembrane helix</keyword>
<feature type="compositionally biased region" description="Pro residues" evidence="1">
    <location>
        <begin position="264"/>
        <end position="274"/>
    </location>
</feature>